<evidence type="ECO:0000313" key="14">
    <source>
        <dbReference type="Ensembl" id="ENSRNOP00000110976.1"/>
    </source>
</evidence>
<organism evidence="14 15">
    <name type="scientific">Rattus norvegicus</name>
    <name type="common">Rat</name>
    <dbReference type="NCBI Taxonomy" id="10116"/>
    <lineage>
        <taxon>Eukaryota</taxon>
        <taxon>Metazoa</taxon>
        <taxon>Chordata</taxon>
        <taxon>Craniata</taxon>
        <taxon>Vertebrata</taxon>
        <taxon>Euteleostomi</taxon>
        <taxon>Mammalia</taxon>
        <taxon>Eutheria</taxon>
        <taxon>Euarchontoglires</taxon>
        <taxon>Glires</taxon>
        <taxon>Rodentia</taxon>
        <taxon>Myomorpha</taxon>
        <taxon>Muroidea</taxon>
        <taxon>Muridae</taxon>
        <taxon>Murinae</taxon>
        <taxon>Rattus</taxon>
    </lineage>
</organism>
<dbReference type="Gene3D" id="1.20.1070.10">
    <property type="entry name" value="Rhodopsin 7-helix transmembrane proteins"/>
    <property type="match status" value="1"/>
</dbReference>
<keyword evidence="15" id="KW-1185">Reference proteome</keyword>
<dbReference type="GeneID" id="685880"/>
<evidence type="ECO:0000256" key="3">
    <source>
        <dbReference type="ARBA" id="ARBA00010663"/>
    </source>
</evidence>
<reference evidence="14" key="1">
    <citation type="submission" date="2024-01" db="EMBL/GenBank/DDBJ databases">
        <title>GRCr8: a new rat reference genome assembly contstructed from accurate long reads and long range scaffolding.</title>
        <authorList>
            <person name="Doris P.A."/>
            <person name="Kalbfleisch T."/>
            <person name="Li K."/>
            <person name="Howe K."/>
            <person name="Wood J."/>
        </authorList>
    </citation>
    <scope>NUCLEOTIDE SEQUENCE [LARGE SCALE GENOMIC DNA]</scope>
    <source>
        <strain evidence="14">Brown Norway</strain>
    </source>
</reference>
<comment type="similarity">
    <text evidence="3 13">Belongs to the G-protein coupled receptor 1 family.</text>
</comment>
<keyword evidence="6 13" id="KW-0812">Transmembrane</keyword>
<dbReference type="PRINTS" id="PR01534">
    <property type="entry name" value="VOMERONASL1R"/>
</dbReference>
<dbReference type="Proteomes" id="UP000002494">
    <property type="component" value="Chromosome 4"/>
</dbReference>
<comment type="function">
    <text evidence="1">Putative pheromone receptor implicated in the regulation of social as well as reproductive behavior.</text>
</comment>
<sequence length="274" mass="31273">MSEILFVFPQPLFSYVMSTNSRLHTDSHIRDTFFTEIGIGISVNNLPLLFHIFTLIRGQRSRLTDLPIDLLSLLNLLMLLMWLLATDIFISWRGWDDIICKFLVYLYRSFRGLSLCTTCLLSVLQAIILSPRSSCLAKFKHMPTHQVSNAMLFLSVLYMFISSHLLLSITATPSLTTNDFIHVTQSCSILPLSYLMPSMFSILLAIRVVFLISLMVLSTWYMLALLFRHRKQSRHLQGTSLSPKASPGQRVTHSILMHKRGTQIKSSGYLQLSI</sequence>
<keyword evidence="11 13" id="KW-0675">Receptor</keyword>
<evidence type="ECO:0000256" key="8">
    <source>
        <dbReference type="ARBA" id="ARBA00023040"/>
    </source>
</evidence>
<evidence type="ECO:0000256" key="1">
    <source>
        <dbReference type="ARBA" id="ARBA00002233"/>
    </source>
</evidence>
<feature type="transmembrane region" description="Helical" evidence="13">
    <location>
        <begin position="37"/>
        <end position="56"/>
    </location>
</feature>
<feature type="transmembrane region" description="Helical" evidence="13">
    <location>
        <begin position="150"/>
        <end position="171"/>
    </location>
</feature>
<dbReference type="PANTHER" id="PTHR24062">
    <property type="entry name" value="VOMERONASAL TYPE-1 RECEPTOR"/>
    <property type="match status" value="1"/>
</dbReference>
<dbReference type="GeneTree" id="ENSGT01030000234553"/>
<keyword evidence="7 13" id="KW-1133">Transmembrane helix</keyword>
<proteinExistence type="inferred from homology"/>
<evidence type="ECO:0000256" key="9">
    <source>
        <dbReference type="ARBA" id="ARBA00023136"/>
    </source>
</evidence>
<dbReference type="CDD" id="cd13949">
    <property type="entry name" value="7tm_V1R_pheromone"/>
    <property type="match status" value="1"/>
</dbReference>
<evidence type="ECO:0000256" key="4">
    <source>
        <dbReference type="ARBA" id="ARBA00022475"/>
    </source>
</evidence>
<comment type="subcellular location">
    <subcellularLocation>
        <location evidence="2 13">Cell membrane</location>
        <topology evidence="2 13">Multi-pass membrane protein</topology>
    </subcellularLocation>
</comment>
<evidence type="ECO:0000256" key="2">
    <source>
        <dbReference type="ARBA" id="ARBA00004651"/>
    </source>
</evidence>
<name>A0ABK0M630_RAT</name>
<evidence type="ECO:0000256" key="10">
    <source>
        <dbReference type="ARBA" id="ARBA00023157"/>
    </source>
</evidence>
<evidence type="ECO:0000256" key="7">
    <source>
        <dbReference type="ARBA" id="ARBA00022989"/>
    </source>
</evidence>
<keyword evidence="8 13" id="KW-0297">G-protein coupled receptor</keyword>
<keyword evidence="5 13" id="KW-0589">Pheromone response</keyword>
<accession>A0ABK0M630</accession>
<dbReference type="RefSeq" id="NP_001160232.1">
    <property type="nucleotide sequence ID" value="NM_001166760.1"/>
</dbReference>
<keyword evidence="10" id="KW-1015">Disulfide bond</keyword>
<dbReference type="SUPFAM" id="SSF81321">
    <property type="entry name" value="Family A G protein-coupled receptor-like"/>
    <property type="match status" value="1"/>
</dbReference>
<reference evidence="14" key="2">
    <citation type="submission" date="2025-08" db="UniProtKB">
        <authorList>
            <consortium name="Ensembl"/>
        </authorList>
    </citation>
    <scope>IDENTIFICATION</scope>
    <source>
        <strain evidence="14">Brown Norway</strain>
    </source>
</reference>
<keyword evidence="12 13" id="KW-0807">Transducer</keyword>
<keyword evidence="4 13" id="KW-1003">Cell membrane</keyword>
<protein>
    <recommendedName>
        <fullName evidence="13">Vomeronasal type-1 receptor</fullName>
    </recommendedName>
</protein>
<gene>
    <name evidence="14" type="primary">Vom1r99</name>
</gene>
<keyword evidence="9 13" id="KW-0472">Membrane</keyword>
<evidence type="ECO:0000256" key="12">
    <source>
        <dbReference type="ARBA" id="ARBA00023224"/>
    </source>
</evidence>
<evidence type="ECO:0000256" key="13">
    <source>
        <dbReference type="RuleBase" id="RU364061"/>
    </source>
</evidence>
<evidence type="ECO:0000256" key="5">
    <source>
        <dbReference type="ARBA" id="ARBA00022507"/>
    </source>
</evidence>
<evidence type="ECO:0000256" key="6">
    <source>
        <dbReference type="ARBA" id="ARBA00022692"/>
    </source>
</evidence>
<evidence type="ECO:0000256" key="11">
    <source>
        <dbReference type="ARBA" id="ARBA00023170"/>
    </source>
</evidence>
<feature type="transmembrane region" description="Helical" evidence="13">
    <location>
        <begin position="110"/>
        <end position="129"/>
    </location>
</feature>
<feature type="transmembrane region" description="Helical" evidence="13">
    <location>
        <begin position="200"/>
        <end position="227"/>
    </location>
</feature>
<evidence type="ECO:0000313" key="15">
    <source>
        <dbReference type="Proteomes" id="UP000002494"/>
    </source>
</evidence>
<dbReference type="InterPro" id="IPR004072">
    <property type="entry name" value="Vmron_rcpt_1"/>
</dbReference>
<dbReference type="Ensembl" id="ENSRNOT00000172768.1">
    <property type="protein sequence ID" value="ENSRNOP00000110976.1"/>
    <property type="gene ID" value="ENSRNOG00000089889.1"/>
</dbReference>
<feature type="transmembrane region" description="Helical" evidence="13">
    <location>
        <begin position="68"/>
        <end position="90"/>
    </location>
</feature>
<reference evidence="14" key="3">
    <citation type="submission" date="2025-09" db="UniProtKB">
        <authorList>
            <consortium name="Ensembl"/>
        </authorList>
    </citation>
    <scope>IDENTIFICATION</scope>
    <source>
        <strain evidence="14">Brown Norway</strain>
    </source>
</reference>
<dbReference type="Pfam" id="PF03402">
    <property type="entry name" value="V1R"/>
    <property type="match status" value="1"/>
</dbReference>